<dbReference type="GO" id="GO:0005975">
    <property type="term" value="P:carbohydrate metabolic process"/>
    <property type="evidence" value="ECO:0007669"/>
    <property type="project" value="InterPro"/>
</dbReference>
<feature type="domain" description="Glycoside hydrolase family 2 catalytic" evidence="5">
    <location>
        <begin position="337"/>
        <end position="415"/>
    </location>
</feature>
<dbReference type="OrthoDB" id="408532at2759"/>
<evidence type="ECO:0000259" key="5">
    <source>
        <dbReference type="Pfam" id="PF02836"/>
    </source>
</evidence>
<dbReference type="AlphaFoldDB" id="L8FWP2"/>
<organism evidence="8 9">
    <name type="scientific">Pseudogymnoascus destructans (strain ATCC MYA-4855 / 20631-21)</name>
    <name type="common">Bat white-nose syndrome fungus</name>
    <name type="synonym">Geomyces destructans</name>
    <dbReference type="NCBI Taxonomy" id="658429"/>
    <lineage>
        <taxon>Eukaryota</taxon>
        <taxon>Fungi</taxon>
        <taxon>Dikarya</taxon>
        <taxon>Ascomycota</taxon>
        <taxon>Pezizomycotina</taxon>
        <taxon>Leotiomycetes</taxon>
        <taxon>Thelebolales</taxon>
        <taxon>Thelebolaceae</taxon>
        <taxon>Pseudogymnoascus</taxon>
    </lineage>
</organism>
<proteinExistence type="inferred from homology"/>
<dbReference type="Pfam" id="PF02836">
    <property type="entry name" value="Glyco_hydro_2_C"/>
    <property type="match status" value="2"/>
</dbReference>
<keyword evidence="3" id="KW-0326">Glycosidase</keyword>
<feature type="domain" description="Glycoside hydrolase family 2 catalytic" evidence="5">
    <location>
        <begin position="253"/>
        <end position="324"/>
    </location>
</feature>
<dbReference type="InterPro" id="IPR017853">
    <property type="entry name" value="GH"/>
</dbReference>
<dbReference type="InterPro" id="IPR032311">
    <property type="entry name" value="DUF4982"/>
</dbReference>
<keyword evidence="2" id="KW-0378">Hydrolase</keyword>
<dbReference type="InterPro" id="IPR036156">
    <property type="entry name" value="Beta-gal/glucu_dom_sf"/>
</dbReference>
<dbReference type="Proteomes" id="UP000011064">
    <property type="component" value="Unassembled WGS sequence"/>
</dbReference>
<dbReference type="Gene3D" id="2.60.120.260">
    <property type="entry name" value="Galactose-binding domain-like"/>
    <property type="match status" value="1"/>
</dbReference>
<comment type="similarity">
    <text evidence="1">Belongs to the glycosyl hydrolase 2 family.</text>
</comment>
<dbReference type="STRING" id="658429.L8FWP2"/>
<dbReference type="PANTHER" id="PTHR42732:SF1">
    <property type="entry name" value="BETA-MANNOSIDASE"/>
    <property type="match status" value="1"/>
</dbReference>
<protein>
    <recommendedName>
        <fullName evidence="10">Beta-galactosidase</fullName>
    </recommendedName>
</protein>
<dbReference type="Pfam" id="PF00703">
    <property type="entry name" value="Glyco_hydro_2"/>
    <property type="match status" value="1"/>
</dbReference>
<dbReference type="InterPro" id="IPR006102">
    <property type="entry name" value="Ig-like_GH2"/>
</dbReference>
<dbReference type="InterPro" id="IPR008979">
    <property type="entry name" value="Galactose-bd-like_sf"/>
</dbReference>
<dbReference type="InterPro" id="IPR051913">
    <property type="entry name" value="GH2_Domain-Containing"/>
</dbReference>
<dbReference type="InParanoid" id="L8FWP2"/>
<keyword evidence="9" id="KW-1185">Reference proteome</keyword>
<dbReference type="Pfam" id="PF16355">
    <property type="entry name" value="DUF4982"/>
    <property type="match status" value="1"/>
</dbReference>
<dbReference type="Pfam" id="PF18565">
    <property type="entry name" value="Glyco_hydro2_C5"/>
    <property type="match status" value="1"/>
</dbReference>
<evidence type="ECO:0008006" key="10">
    <source>
        <dbReference type="Google" id="ProtNLM"/>
    </source>
</evidence>
<dbReference type="EMBL" id="GL573170">
    <property type="protein sequence ID" value="ELR04954.1"/>
    <property type="molecule type" value="Genomic_DNA"/>
</dbReference>
<dbReference type="Gene3D" id="2.60.40.10">
    <property type="entry name" value="Immunoglobulins"/>
    <property type="match status" value="3"/>
</dbReference>
<evidence type="ECO:0000256" key="1">
    <source>
        <dbReference type="ARBA" id="ARBA00007401"/>
    </source>
</evidence>
<evidence type="ECO:0000256" key="2">
    <source>
        <dbReference type="ARBA" id="ARBA00022801"/>
    </source>
</evidence>
<accession>L8FWP2</accession>
<dbReference type="SUPFAM" id="SSF49303">
    <property type="entry name" value="beta-Galactosidase/glucuronidase domain"/>
    <property type="match status" value="1"/>
</dbReference>
<evidence type="ECO:0000313" key="8">
    <source>
        <dbReference type="EMBL" id="ELR04954.1"/>
    </source>
</evidence>
<evidence type="ECO:0000259" key="7">
    <source>
        <dbReference type="Pfam" id="PF18565"/>
    </source>
</evidence>
<feature type="domain" description="DUF4982" evidence="6">
    <location>
        <begin position="502"/>
        <end position="558"/>
    </location>
</feature>
<feature type="domain" description="Glycoside hydrolase family 2" evidence="7">
    <location>
        <begin position="571"/>
        <end position="656"/>
    </location>
</feature>
<feature type="domain" description="Glycoside hydrolase family 2 immunoglobulin-like beta-sandwich" evidence="4">
    <location>
        <begin position="131"/>
        <end position="244"/>
    </location>
</feature>
<dbReference type="SUPFAM" id="SSF51445">
    <property type="entry name" value="(Trans)glycosidases"/>
    <property type="match status" value="1"/>
</dbReference>
<dbReference type="VEuPathDB" id="FungiDB:GMDG_00211"/>
<reference evidence="9" key="1">
    <citation type="submission" date="2010-09" db="EMBL/GenBank/DDBJ databases">
        <title>The genome sequence of Geomyces destructans 20631-21.</title>
        <authorList>
            <consortium name="The Broad Institute Genome Sequencing Platform"/>
            <person name="Cuomo C.A."/>
            <person name="Blehert D.S."/>
            <person name="Lorch J.M."/>
            <person name="Young S.K."/>
            <person name="Zeng Q."/>
            <person name="Gargeya S."/>
            <person name="Fitzgerald M."/>
            <person name="Haas B."/>
            <person name="Abouelleil A."/>
            <person name="Alvarado L."/>
            <person name="Arachchi H.M."/>
            <person name="Berlin A."/>
            <person name="Brown A."/>
            <person name="Chapman S.B."/>
            <person name="Chen Z."/>
            <person name="Dunbar C."/>
            <person name="Freedman E."/>
            <person name="Gearin G."/>
            <person name="Gellesch M."/>
            <person name="Goldberg J."/>
            <person name="Griggs A."/>
            <person name="Gujja S."/>
            <person name="Heiman D."/>
            <person name="Howarth C."/>
            <person name="Larson L."/>
            <person name="Lui A."/>
            <person name="MacDonald P.J.P."/>
            <person name="Montmayeur A."/>
            <person name="Murphy C."/>
            <person name="Neiman D."/>
            <person name="Pearson M."/>
            <person name="Priest M."/>
            <person name="Roberts A."/>
            <person name="Saif S."/>
            <person name="Shea T."/>
            <person name="Shenoy N."/>
            <person name="Sisk P."/>
            <person name="Stolte C."/>
            <person name="Sykes S."/>
            <person name="Wortman J."/>
            <person name="Nusbaum C."/>
            <person name="Birren B."/>
        </authorList>
    </citation>
    <scope>NUCLEOTIDE SEQUENCE [LARGE SCALE GENOMIC DNA]</scope>
    <source>
        <strain evidence="9">ATCC MYA-4855 / 20631-21</strain>
    </source>
</reference>
<dbReference type="InterPro" id="IPR013783">
    <property type="entry name" value="Ig-like_fold"/>
</dbReference>
<evidence type="ECO:0000256" key="3">
    <source>
        <dbReference type="ARBA" id="ARBA00023295"/>
    </source>
</evidence>
<dbReference type="HOGENOM" id="CLU_006501_0_1_1"/>
<name>L8FWP2_PSED2</name>
<gene>
    <name evidence="8" type="ORF">GMDG_00211</name>
</gene>
<dbReference type="InterPro" id="IPR040605">
    <property type="entry name" value="Glyco_hydro2_dom5"/>
</dbReference>
<dbReference type="PANTHER" id="PTHR42732">
    <property type="entry name" value="BETA-GALACTOSIDASE"/>
    <property type="match status" value="1"/>
</dbReference>
<dbReference type="Gene3D" id="3.20.20.80">
    <property type="entry name" value="Glycosidases"/>
    <property type="match status" value="1"/>
</dbReference>
<dbReference type="SUPFAM" id="SSF49785">
    <property type="entry name" value="Galactose-binding domain-like"/>
    <property type="match status" value="1"/>
</dbReference>
<evidence type="ECO:0000313" key="9">
    <source>
        <dbReference type="Proteomes" id="UP000011064"/>
    </source>
</evidence>
<dbReference type="GO" id="GO:0004553">
    <property type="term" value="F:hydrolase activity, hydrolyzing O-glycosyl compounds"/>
    <property type="evidence" value="ECO:0007669"/>
    <property type="project" value="InterPro"/>
</dbReference>
<sequence length="667" mass="71833">MNVPLELLQVVTSAMCSIPLMTNPGRPSMPHDYTIKGPFNAPGISGEMGRLPSNGVGWYRRSLTLTAEDIAAGRSTFLDIDGAMSYSAVWILPDILNALDSSRYYPGAGIYRNIWLVKADATHVGQFGTFITTPTVTKKSASLDLTVEVENQRSTSQKITISTKVYEFDPLTKKAKGKAVGTFPDVTVEVAAGAKGSADSSATVKNPKLWGPAPAQKPNLHVAITTLSVSGVKIDTYETQFGIRSVVHDAIKGVLINDEAVRIQGTCNHHDLGSLGAAFNIRAGERQLQMLQEMGGNALRTSHNPPAPELLDLSDRLGMIALDEIFDTWNWHEPDLRAFIRRDRNRPSIIAWSIGNEIPNQSNPATGKIAQELRNIVREEDLTRPVTQGMNNAKAADLTAQVMDIEGLNYQGEGHGTDTSSTFPSFRVAFPDKLIYTSESASTVSSRVITHHPPWSESAKVFGPDSGEDVEARHLSDYGLYEPSWGASPDKVFAAQDEHPYVAVHVFSAADEAELFVNGKSAGRVKSGKSSNRFRWDDVIYQPGDLRVVTYKNGKKWAEDIKRTVGSATKLAISADRSAIGLDDDLSFISIAVIDSKGDTVPRASNSITFSISGPGTIVSTDNGDPTDMTAFPSLTRKATGAGAITVSATADGITGAKVTLKALLVK</sequence>
<evidence type="ECO:0000259" key="6">
    <source>
        <dbReference type="Pfam" id="PF16355"/>
    </source>
</evidence>
<dbReference type="InterPro" id="IPR006103">
    <property type="entry name" value="Glyco_hydro_2_cat"/>
</dbReference>
<evidence type="ECO:0000259" key="4">
    <source>
        <dbReference type="Pfam" id="PF00703"/>
    </source>
</evidence>